<name>A0A378YGL9_9NOCA</name>
<keyword evidence="4" id="KW-1185">Reference proteome</keyword>
<protein>
    <submittedName>
        <fullName evidence="3">Putative glutamate/gamma-aminobutyrate antiporter</fullName>
    </submittedName>
</protein>
<feature type="transmembrane region" description="Helical" evidence="2">
    <location>
        <begin position="36"/>
        <end position="56"/>
    </location>
</feature>
<dbReference type="AlphaFoldDB" id="A0A378YGL9"/>
<dbReference type="Proteomes" id="UP000255467">
    <property type="component" value="Unassembled WGS sequence"/>
</dbReference>
<evidence type="ECO:0000256" key="1">
    <source>
        <dbReference type="SAM" id="MobiDB-lite"/>
    </source>
</evidence>
<evidence type="ECO:0000313" key="4">
    <source>
        <dbReference type="Proteomes" id="UP000255467"/>
    </source>
</evidence>
<dbReference type="EMBL" id="UGRY01000002">
    <property type="protein sequence ID" value="SUA75988.1"/>
    <property type="molecule type" value="Genomic_DNA"/>
</dbReference>
<reference evidence="3 4" key="1">
    <citation type="submission" date="2018-06" db="EMBL/GenBank/DDBJ databases">
        <authorList>
            <consortium name="Pathogen Informatics"/>
            <person name="Doyle S."/>
        </authorList>
    </citation>
    <scope>NUCLEOTIDE SEQUENCE [LARGE SCALE GENOMIC DNA]</scope>
    <source>
        <strain evidence="3 4">NCTC1934</strain>
    </source>
</reference>
<organism evidence="3 4">
    <name type="scientific">Nocardia otitidiscaviarum</name>
    <dbReference type="NCBI Taxonomy" id="1823"/>
    <lineage>
        <taxon>Bacteria</taxon>
        <taxon>Bacillati</taxon>
        <taxon>Actinomycetota</taxon>
        <taxon>Actinomycetes</taxon>
        <taxon>Mycobacteriales</taxon>
        <taxon>Nocardiaceae</taxon>
        <taxon>Nocardia</taxon>
    </lineage>
</organism>
<gene>
    <name evidence="3" type="ORF">NCTC1934_02328</name>
</gene>
<feature type="transmembrane region" description="Helical" evidence="2">
    <location>
        <begin position="12"/>
        <end position="30"/>
    </location>
</feature>
<accession>A0A378YGL9</accession>
<proteinExistence type="predicted"/>
<feature type="region of interest" description="Disordered" evidence="1">
    <location>
        <begin position="82"/>
        <end position="107"/>
    </location>
</feature>
<keyword evidence="2" id="KW-0812">Transmembrane</keyword>
<keyword evidence="2" id="KW-0472">Membrane</keyword>
<evidence type="ECO:0000256" key="2">
    <source>
        <dbReference type="SAM" id="Phobius"/>
    </source>
</evidence>
<keyword evidence="2" id="KW-1133">Transmembrane helix</keyword>
<evidence type="ECO:0000313" key="3">
    <source>
        <dbReference type="EMBL" id="SUA75988.1"/>
    </source>
</evidence>
<sequence>MMATTRAATATNYLPWITLALMTTSSVASLRAAPTMAVYGLVCVFLYLLPAVLFLLPTAFVAAELASGWAVGVYRWVGEGISQPAGTWPSSSSPSTGRRCTSPRRAPKPWLDCRVRDWSSAP</sequence>
<feature type="compositionally biased region" description="Low complexity" evidence="1">
    <location>
        <begin position="87"/>
        <end position="100"/>
    </location>
</feature>
<dbReference type="STRING" id="1406858.GCA_000710895_05368"/>